<name>A0AA39GM43_SARSR</name>
<comment type="caution">
    <text evidence="2">The sequence shown here is derived from an EMBL/GenBank/DDBJ whole genome shotgun (WGS) entry which is preliminary data.</text>
</comment>
<proteinExistence type="predicted"/>
<dbReference type="PANTHER" id="PTHR43798">
    <property type="entry name" value="MONOACYLGLYCEROL LIPASE"/>
    <property type="match status" value="1"/>
</dbReference>
<evidence type="ECO:0000313" key="3">
    <source>
        <dbReference type="Proteomes" id="UP001175261"/>
    </source>
</evidence>
<dbReference type="InterPro" id="IPR029058">
    <property type="entry name" value="AB_hydrolase_fold"/>
</dbReference>
<dbReference type="Pfam" id="PF12146">
    <property type="entry name" value="Hydrolase_4"/>
    <property type="match status" value="1"/>
</dbReference>
<sequence>MPFLQVDGRKTFYNQLTPEGGQPGLHFIFIHGLGSSNSFWEPVQKHLAKIGHASVAFDSQGSGLSEIGAGNPVSINSIARDAKDIMSQLNMPEEKTIAVGHSMGGIVVAELAQLCNLHGVVMVGPVLPQEALGGVFNARIETVSKDGMEAMAKVIPSAATGSKASSVAQAFIRTLLLSQSSEGYIGLCRAIANSQRPAYEKCKSPLLVIAGQEDRTAPTASCQTIFDTWGSEASVKRMDILTGVGHWHSIESPEGVSGSIEAFLTGPLQTSA</sequence>
<dbReference type="EMBL" id="JAPDFR010000003">
    <property type="protein sequence ID" value="KAK0388527.1"/>
    <property type="molecule type" value="Genomic_DNA"/>
</dbReference>
<dbReference type="Gene3D" id="3.40.50.1820">
    <property type="entry name" value="alpha/beta hydrolase"/>
    <property type="match status" value="1"/>
</dbReference>
<dbReference type="Proteomes" id="UP001175261">
    <property type="component" value="Unassembled WGS sequence"/>
</dbReference>
<dbReference type="GO" id="GO:0047372">
    <property type="term" value="F:monoacylglycerol lipase activity"/>
    <property type="evidence" value="ECO:0007669"/>
    <property type="project" value="TreeGrafter"/>
</dbReference>
<dbReference type="InterPro" id="IPR022742">
    <property type="entry name" value="Hydrolase_4"/>
</dbReference>
<feature type="domain" description="Serine aminopeptidase S33" evidence="1">
    <location>
        <begin position="26"/>
        <end position="246"/>
    </location>
</feature>
<dbReference type="PANTHER" id="PTHR43798:SF5">
    <property type="entry name" value="MONOACYLGLYCEROL LIPASE ABHD6"/>
    <property type="match status" value="1"/>
</dbReference>
<dbReference type="AlphaFoldDB" id="A0AA39GM43"/>
<organism evidence="2 3">
    <name type="scientific">Sarocladium strictum</name>
    <name type="common">Black bundle disease fungus</name>
    <name type="synonym">Acremonium strictum</name>
    <dbReference type="NCBI Taxonomy" id="5046"/>
    <lineage>
        <taxon>Eukaryota</taxon>
        <taxon>Fungi</taxon>
        <taxon>Dikarya</taxon>
        <taxon>Ascomycota</taxon>
        <taxon>Pezizomycotina</taxon>
        <taxon>Sordariomycetes</taxon>
        <taxon>Hypocreomycetidae</taxon>
        <taxon>Hypocreales</taxon>
        <taxon>Sarocladiaceae</taxon>
        <taxon>Sarocladium</taxon>
    </lineage>
</organism>
<evidence type="ECO:0000259" key="1">
    <source>
        <dbReference type="Pfam" id="PF12146"/>
    </source>
</evidence>
<dbReference type="InterPro" id="IPR000073">
    <property type="entry name" value="AB_hydrolase_1"/>
</dbReference>
<accession>A0AA39GM43</accession>
<dbReference type="GO" id="GO:0046464">
    <property type="term" value="P:acylglycerol catabolic process"/>
    <property type="evidence" value="ECO:0007669"/>
    <property type="project" value="TreeGrafter"/>
</dbReference>
<dbReference type="PRINTS" id="PR00111">
    <property type="entry name" value="ABHYDROLASE"/>
</dbReference>
<evidence type="ECO:0000313" key="2">
    <source>
        <dbReference type="EMBL" id="KAK0388527.1"/>
    </source>
</evidence>
<gene>
    <name evidence="2" type="ORF">NLU13_4770</name>
</gene>
<dbReference type="GO" id="GO:0016020">
    <property type="term" value="C:membrane"/>
    <property type="evidence" value="ECO:0007669"/>
    <property type="project" value="TreeGrafter"/>
</dbReference>
<reference evidence="2" key="1">
    <citation type="submission" date="2022-10" db="EMBL/GenBank/DDBJ databases">
        <title>Determination and structural analysis of whole genome sequence of Sarocladium strictum F4-1.</title>
        <authorList>
            <person name="Hu L."/>
            <person name="Jiang Y."/>
        </authorList>
    </citation>
    <scope>NUCLEOTIDE SEQUENCE</scope>
    <source>
        <strain evidence="2">F4-1</strain>
    </source>
</reference>
<protein>
    <recommendedName>
        <fullName evidence="1">Serine aminopeptidase S33 domain-containing protein</fullName>
    </recommendedName>
</protein>
<dbReference type="InterPro" id="IPR050266">
    <property type="entry name" value="AB_hydrolase_sf"/>
</dbReference>
<keyword evidence="3" id="KW-1185">Reference proteome</keyword>
<dbReference type="SUPFAM" id="SSF53474">
    <property type="entry name" value="alpha/beta-Hydrolases"/>
    <property type="match status" value="1"/>
</dbReference>